<evidence type="ECO:0008006" key="3">
    <source>
        <dbReference type="Google" id="ProtNLM"/>
    </source>
</evidence>
<reference evidence="1 2" key="1">
    <citation type="submission" date="2016-03" db="EMBL/GenBank/DDBJ databases">
        <title>Niastella vici sp. nov., isolated from farmland soil.</title>
        <authorList>
            <person name="Chen L."/>
            <person name="Wang D."/>
            <person name="Yang S."/>
            <person name="Wang G."/>
        </authorList>
    </citation>
    <scope>NUCLEOTIDE SEQUENCE [LARGE SCALE GENOMIC DNA]</scope>
    <source>
        <strain evidence="1 2">DJ57</strain>
    </source>
</reference>
<dbReference type="EMBL" id="LVYD01000043">
    <property type="protein sequence ID" value="OQP64028.1"/>
    <property type="molecule type" value="Genomic_DNA"/>
</dbReference>
<evidence type="ECO:0000313" key="1">
    <source>
        <dbReference type="EMBL" id="OQP64028.1"/>
    </source>
</evidence>
<sequence length="200" mass="21724">MKKGIIMFKNEHDLVTLIKRVIEKSKGNPAFPNLPAALADLEKVLPELEEALVKAKSRDKEWVAIKNNKKAIAIALLEELAAYVIAASKGDQALILSSGFDAINGQATPPATAIEIVDVQLGAPGEAIVRVKKVASAVAYVHQYTTELPGPNTVWVSEESSIREHKFKGLASDKRHWFRVIAIGRKGQKAISPVVSKSIQ</sequence>
<keyword evidence="2" id="KW-1185">Reference proteome</keyword>
<accession>A0A1V9G0H9</accession>
<name>A0A1V9G0H9_9BACT</name>
<proteinExistence type="predicted"/>
<gene>
    <name evidence="1" type="ORF">A3860_21660</name>
</gene>
<comment type="caution">
    <text evidence="1">The sequence shown here is derived from an EMBL/GenBank/DDBJ whole genome shotgun (WGS) entry which is preliminary data.</text>
</comment>
<dbReference type="RefSeq" id="WP_173820211.1">
    <property type="nucleotide sequence ID" value="NZ_LVYD01000043.1"/>
</dbReference>
<protein>
    <recommendedName>
        <fullName evidence="3">Fibronectin type-III domain-containing protein</fullName>
    </recommendedName>
</protein>
<dbReference type="Proteomes" id="UP000192796">
    <property type="component" value="Unassembled WGS sequence"/>
</dbReference>
<dbReference type="AlphaFoldDB" id="A0A1V9G0H9"/>
<evidence type="ECO:0000313" key="2">
    <source>
        <dbReference type="Proteomes" id="UP000192796"/>
    </source>
</evidence>
<organism evidence="1 2">
    <name type="scientific">Niastella vici</name>
    <dbReference type="NCBI Taxonomy" id="1703345"/>
    <lineage>
        <taxon>Bacteria</taxon>
        <taxon>Pseudomonadati</taxon>
        <taxon>Bacteroidota</taxon>
        <taxon>Chitinophagia</taxon>
        <taxon>Chitinophagales</taxon>
        <taxon>Chitinophagaceae</taxon>
        <taxon>Niastella</taxon>
    </lineage>
</organism>